<dbReference type="EMBL" id="CALNXK010000096">
    <property type="protein sequence ID" value="CAH3153291.1"/>
    <property type="molecule type" value="Genomic_DNA"/>
</dbReference>
<gene>
    <name evidence="1" type="ORF">PLOB_00049507</name>
</gene>
<accession>A0ABN8Q1Y2</accession>
<dbReference type="PANTHER" id="PTHR33845">
    <property type="entry name" value="C2H2-TYPE DOMAIN-CONTAINING PROTEIN"/>
    <property type="match status" value="1"/>
</dbReference>
<protein>
    <submittedName>
        <fullName evidence="1">Uncharacterized protein</fullName>
    </submittedName>
</protein>
<keyword evidence="2" id="KW-1185">Reference proteome</keyword>
<dbReference type="PANTHER" id="PTHR33845:SF1">
    <property type="entry name" value="C2H2-TYPE DOMAIN-CONTAINING PROTEIN"/>
    <property type="match status" value="1"/>
</dbReference>
<comment type="caution">
    <text evidence="1">The sequence shown here is derived from an EMBL/GenBank/DDBJ whole genome shotgun (WGS) entry which is preliminary data.</text>
</comment>
<proteinExistence type="predicted"/>
<name>A0ABN8Q1Y2_9CNID</name>
<organism evidence="1 2">
    <name type="scientific">Porites lobata</name>
    <dbReference type="NCBI Taxonomy" id="104759"/>
    <lineage>
        <taxon>Eukaryota</taxon>
        <taxon>Metazoa</taxon>
        <taxon>Cnidaria</taxon>
        <taxon>Anthozoa</taxon>
        <taxon>Hexacorallia</taxon>
        <taxon>Scleractinia</taxon>
        <taxon>Fungiina</taxon>
        <taxon>Poritidae</taxon>
        <taxon>Porites</taxon>
    </lineage>
</organism>
<reference evidence="1 2" key="1">
    <citation type="submission" date="2022-05" db="EMBL/GenBank/DDBJ databases">
        <authorList>
            <consortium name="Genoscope - CEA"/>
            <person name="William W."/>
        </authorList>
    </citation>
    <scope>NUCLEOTIDE SEQUENCE [LARGE SCALE GENOMIC DNA]</scope>
</reference>
<sequence>MTTVLPTPKSERLQQNLESDWTPGSYISQEEVSFDTPPQPDEALMKINEGLEKIEKCCEKRRSSPLSSLMETKWERAGEEEKTQFVRKATEACKMVSYKNAPTKDSKTQILSIYANNYPAKKLIEMHKFYEPLTEWELRKAKIHANHNGPGAPLEKPVYHRVKLDSVKVTHFLEFINRPYFHQDVAYGTRTLNLSSGEKLVMPNVIRTVTRSTMVSQYLQLCEEEDFEPLSRATMYRILEAGCSLSFTSFDSLQSHLDYEQHEIKTSQESIYDQFRRDWAVRFSTIHSENRPKPKVHISSVANSSLPMGWALQKPRVGGKRYSPHVKDYLKARFDAGEQSGQKADPQQVSMDMRNARTEENNRLFSREEWLTRNQVQSYFSRLSALKRKQVSGPPSNQPGLVDIDIDDLIQEDDWLQQVGEVYENLSVQHPIYYDAYNLCDLHKRKRVASFNVEMLKILCKHFGITFKSKDRKQVLVDKLTLMLEECSCTRSAEK</sequence>
<dbReference type="Proteomes" id="UP001159405">
    <property type="component" value="Unassembled WGS sequence"/>
</dbReference>
<evidence type="ECO:0000313" key="1">
    <source>
        <dbReference type="EMBL" id="CAH3153291.1"/>
    </source>
</evidence>
<evidence type="ECO:0000313" key="2">
    <source>
        <dbReference type="Proteomes" id="UP001159405"/>
    </source>
</evidence>